<evidence type="ECO:0000313" key="3">
    <source>
        <dbReference type="Proteomes" id="UP000250991"/>
    </source>
</evidence>
<proteinExistence type="predicted"/>
<dbReference type="Proteomes" id="UP000250991">
    <property type="component" value="Unassembled WGS sequence"/>
</dbReference>
<dbReference type="EMBL" id="UARW01000010">
    <property type="protein sequence ID" value="SQD00783.1"/>
    <property type="molecule type" value="Genomic_DNA"/>
</dbReference>
<gene>
    <name evidence="2" type="ORF">NCTC8009_01192</name>
</gene>
<keyword evidence="1" id="KW-0812">Transmembrane</keyword>
<evidence type="ECO:0000256" key="1">
    <source>
        <dbReference type="SAM" id="Phobius"/>
    </source>
</evidence>
<sequence>MALIIGSAGASLTEVILLKSMFRMPMIAAFLTVILGMAILMGYLTQLLF</sequence>
<feature type="transmembrane region" description="Helical" evidence="1">
    <location>
        <begin position="26"/>
        <end position="44"/>
    </location>
</feature>
<protein>
    <submittedName>
        <fullName evidence="2">Putative permease</fullName>
    </submittedName>
</protein>
<dbReference type="AlphaFoldDB" id="A0A2X3JYB2"/>
<reference evidence="2 3" key="1">
    <citation type="submission" date="2018-06" db="EMBL/GenBank/DDBJ databases">
        <authorList>
            <consortium name="Pathogen Informatics"/>
            <person name="Doyle S."/>
        </authorList>
    </citation>
    <scope>NUCLEOTIDE SEQUENCE [LARGE SCALE GENOMIC DNA]</scope>
    <source>
        <strain evidence="2 3">NCTC8009</strain>
    </source>
</reference>
<keyword evidence="1" id="KW-0472">Membrane</keyword>
<keyword evidence="1" id="KW-1133">Transmembrane helix</keyword>
<name>A0A2X3JYB2_ECOLX</name>
<accession>A0A2X3JYB2</accession>
<organism evidence="2 3">
    <name type="scientific">Escherichia coli</name>
    <dbReference type="NCBI Taxonomy" id="562"/>
    <lineage>
        <taxon>Bacteria</taxon>
        <taxon>Pseudomonadati</taxon>
        <taxon>Pseudomonadota</taxon>
        <taxon>Gammaproteobacteria</taxon>
        <taxon>Enterobacterales</taxon>
        <taxon>Enterobacteriaceae</taxon>
        <taxon>Escherichia</taxon>
    </lineage>
</organism>
<evidence type="ECO:0000313" key="2">
    <source>
        <dbReference type="EMBL" id="SQD00783.1"/>
    </source>
</evidence>